<accession>A0A836B979</accession>
<dbReference type="Proteomes" id="UP000613740">
    <property type="component" value="Unassembled WGS sequence"/>
</dbReference>
<proteinExistence type="predicted"/>
<dbReference type="AlphaFoldDB" id="A0A836B979"/>
<feature type="compositionally biased region" description="Low complexity" evidence="1">
    <location>
        <begin position="223"/>
        <end position="250"/>
    </location>
</feature>
<sequence>MAAPCLIVCMRVAVCRHAPVPALKPPRSLGSGPCHLDCSKRLFARLQADWALGPDGERVDVPILPPHRGLRAASAGAAGPAPAAGGAPAAGAAGGAAGRGGTTPEGLLHLYDQLTSTAAQQVLHQPPDTSRDAAVTGIYGQPRQQQLGAAEAAAASQEGRDGDNSGAGGGAGHRRRTAEGSKEEGEGGNAGPTTNVVHVLNTQTEVQALDLQEQSDGSRAVVTSPPTSPNSRSRRSSSGLATRSAAAAEAPSPPPPQLVLVTERQVAAPSSQDFEAMPDGPADYADLAAGVEVRTVLGPPIIAAAGDTTGGGGGGGSAGGEAGDDLSALLAGRRVLARVEMLVSEFAFPVVDGGDESQRREGARTGGGGVAADGGGEADQRGGADRADEEAREALVMRHRYVLSLSLSASKQQAAPADGSGGGGRGGDSSRARSTAPIEPPQPPPAGNGTSRRLHRWRRWPEQQAAWEGRTRSTPLRGDYEAGGPGTSGPGKVAQWMKVIWNDGYGISVDGRRFACGLAGLAGCAAPHSTARPLVLALVLEPALSAAATVTGWSSPEAPGMSDPNAASSATDPSILAGTR</sequence>
<feature type="compositionally biased region" description="Gly residues" evidence="1">
    <location>
        <begin position="364"/>
        <end position="377"/>
    </location>
</feature>
<evidence type="ECO:0000256" key="1">
    <source>
        <dbReference type="SAM" id="MobiDB-lite"/>
    </source>
</evidence>
<feature type="region of interest" description="Disordered" evidence="1">
    <location>
        <begin position="554"/>
        <end position="580"/>
    </location>
</feature>
<name>A0A836B979_9CHLO</name>
<comment type="caution">
    <text evidence="2">The sequence shown here is derived from an EMBL/GenBank/DDBJ whole genome shotgun (WGS) entry which is preliminary data.</text>
</comment>
<feature type="compositionally biased region" description="Low complexity" evidence="1">
    <location>
        <begin position="408"/>
        <end position="418"/>
    </location>
</feature>
<keyword evidence="3" id="KW-1185">Reference proteome</keyword>
<feature type="compositionally biased region" description="Gly residues" evidence="1">
    <location>
        <begin position="92"/>
        <end position="101"/>
    </location>
</feature>
<feature type="compositionally biased region" description="Low complexity" evidence="1">
    <location>
        <begin position="74"/>
        <end position="91"/>
    </location>
</feature>
<feature type="region of interest" description="Disordered" evidence="1">
    <location>
        <begin position="352"/>
        <end position="390"/>
    </location>
</feature>
<dbReference type="EMBL" id="JAEHOD010000009">
    <property type="protein sequence ID" value="KAG2450984.1"/>
    <property type="molecule type" value="Genomic_DNA"/>
</dbReference>
<reference evidence="2" key="1">
    <citation type="journal article" date="2020" name="bioRxiv">
        <title>Comparative genomics of Chlamydomonas.</title>
        <authorList>
            <person name="Craig R.J."/>
            <person name="Hasan A.R."/>
            <person name="Ness R.W."/>
            <person name="Keightley P.D."/>
        </authorList>
    </citation>
    <scope>NUCLEOTIDE SEQUENCE</scope>
    <source>
        <strain evidence="2">CCAP 11/173</strain>
    </source>
</reference>
<organism evidence="2 3">
    <name type="scientific">Chlamydomonas schloesseri</name>
    <dbReference type="NCBI Taxonomy" id="2026947"/>
    <lineage>
        <taxon>Eukaryota</taxon>
        <taxon>Viridiplantae</taxon>
        <taxon>Chlorophyta</taxon>
        <taxon>core chlorophytes</taxon>
        <taxon>Chlorophyceae</taxon>
        <taxon>CS clade</taxon>
        <taxon>Chlamydomonadales</taxon>
        <taxon>Chlamydomonadaceae</taxon>
        <taxon>Chlamydomonas</taxon>
    </lineage>
</organism>
<evidence type="ECO:0000313" key="3">
    <source>
        <dbReference type="Proteomes" id="UP000613740"/>
    </source>
</evidence>
<feature type="region of interest" description="Disordered" evidence="1">
    <location>
        <begin position="408"/>
        <end position="489"/>
    </location>
</feature>
<protein>
    <submittedName>
        <fullName evidence="2">Uncharacterized protein</fullName>
    </submittedName>
</protein>
<evidence type="ECO:0000313" key="2">
    <source>
        <dbReference type="EMBL" id="KAG2450984.1"/>
    </source>
</evidence>
<gene>
    <name evidence="2" type="ORF">HYH02_004256</name>
</gene>
<feature type="region of interest" description="Disordered" evidence="1">
    <location>
        <begin position="74"/>
        <end position="101"/>
    </location>
</feature>
<feature type="region of interest" description="Disordered" evidence="1">
    <location>
        <begin position="212"/>
        <end position="257"/>
    </location>
</feature>
<feature type="region of interest" description="Disordered" evidence="1">
    <location>
        <begin position="144"/>
        <end position="195"/>
    </location>
</feature>
<dbReference type="OrthoDB" id="10690333at2759"/>